<evidence type="ECO:0000313" key="3">
    <source>
        <dbReference type="Proteomes" id="UP000785679"/>
    </source>
</evidence>
<name>A0A8J8NZM1_HALGN</name>
<keyword evidence="1" id="KW-0812">Transmembrane</keyword>
<protein>
    <submittedName>
        <fullName evidence="2">Uncharacterized protein</fullName>
    </submittedName>
</protein>
<dbReference type="AlphaFoldDB" id="A0A8J8NZM1"/>
<feature type="transmembrane region" description="Helical" evidence="1">
    <location>
        <begin position="33"/>
        <end position="55"/>
    </location>
</feature>
<keyword evidence="3" id="KW-1185">Reference proteome</keyword>
<sequence>MFTCGATLRCSYSNRRSGKGRTLQRCWRMAWHLFSQIVATTASILRVHLGMISLVQIRLKFMETFINRINWLAILDDQLIFQGHRTCLYLKWLDCALPIVFQ</sequence>
<proteinExistence type="predicted"/>
<keyword evidence="1" id="KW-1133">Transmembrane helix</keyword>
<dbReference type="EMBL" id="RRYP01003049">
    <property type="protein sequence ID" value="TNV84193.1"/>
    <property type="molecule type" value="Genomic_DNA"/>
</dbReference>
<gene>
    <name evidence="2" type="ORF">FGO68_gene8222</name>
</gene>
<organism evidence="2 3">
    <name type="scientific">Halteria grandinella</name>
    <dbReference type="NCBI Taxonomy" id="5974"/>
    <lineage>
        <taxon>Eukaryota</taxon>
        <taxon>Sar</taxon>
        <taxon>Alveolata</taxon>
        <taxon>Ciliophora</taxon>
        <taxon>Intramacronucleata</taxon>
        <taxon>Spirotrichea</taxon>
        <taxon>Stichotrichia</taxon>
        <taxon>Sporadotrichida</taxon>
        <taxon>Halteriidae</taxon>
        <taxon>Halteria</taxon>
    </lineage>
</organism>
<evidence type="ECO:0000313" key="2">
    <source>
        <dbReference type="EMBL" id="TNV84193.1"/>
    </source>
</evidence>
<keyword evidence="1" id="KW-0472">Membrane</keyword>
<accession>A0A8J8NZM1</accession>
<comment type="caution">
    <text evidence="2">The sequence shown here is derived from an EMBL/GenBank/DDBJ whole genome shotgun (WGS) entry which is preliminary data.</text>
</comment>
<evidence type="ECO:0000256" key="1">
    <source>
        <dbReference type="SAM" id="Phobius"/>
    </source>
</evidence>
<dbReference type="Proteomes" id="UP000785679">
    <property type="component" value="Unassembled WGS sequence"/>
</dbReference>
<reference evidence="2" key="1">
    <citation type="submission" date="2019-06" db="EMBL/GenBank/DDBJ databases">
        <authorList>
            <person name="Zheng W."/>
        </authorList>
    </citation>
    <scope>NUCLEOTIDE SEQUENCE</scope>
    <source>
        <strain evidence="2">QDHG01</strain>
    </source>
</reference>